<dbReference type="GO" id="GO:0004824">
    <property type="term" value="F:lysine-tRNA ligase activity"/>
    <property type="evidence" value="ECO:0007669"/>
    <property type="project" value="UniProtKB-EC"/>
</dbReference>
<dbReference type="EC" id="6.1.1.6" evidence="2"/>
<dbReference type="Gene3D" id="2.40.50.140">
    <property type="entry name" value="Nucleic acid-binding proteins"/>
    <property type="match status" value="1"/>
</dbReference>
<dbReference type="InterPro" id="IPR004365">
    <property type="entry name" value="NA-bd_OB_tRNA"/>
</dbReference>
<evidence type="ECO:0000259" key="11">
    <source>
        <dbReference type="Pfam" id="PF01336"/>
    </source>
</evidence>
<evidence type="ECO:0000256" key="2">
    <source>
        <dbReference type="ARBA" id="ARBA00013166"/>
    </source>
</evidence>
<dbReference type="Pfam" id="PF00152">
    <property type="entry name" value="tRNA-synt_2"/>
    <property type="match status" value="1"/>
</dbReference>
<keyword evidence="4" id="KW-0479">Metal-binding</keyword>
<feature type="domain" description="OB" evidence="11">
    <location>
        <begin position="60"/>
        <end position="135"/>
    </location>
</feature>
<dbReference type="CDD" id="cd04322">
    <property type="entry name" value="LysRS_N"/>
    <property type="match status" value="1"/>
</dbReference>
<comment type="catalytic activity">
    <reaction evidence="9">
        <text>tRNA(Lys) + L-lysine + ATP = L-lysyl-tRNA(Lys) + AMP + diphosphate</text>
        <dbReference type="Rhea" id="RHEA:20792"/>
        <dbReference type="Rhea" id="RHEA-COMP:9696"/>
        <dbReference type="Rhea" id="RHEA-COMP:9697"/>
        <dbReference type="ChEBI" id="CHEBI:30616"/>
        <dbReference type="ChEBI" id="CHEBI:32551"/>
        <dbReference type="ChEBI" id="CHEBI:33019"/>
        <dbReference type="ChEBI" id="CHEBI:78442"/>
        <dbReference type="ChEBI" id="CHEBI:78529"/>
        <dbReference type="ChEBI" id="CHEBI:456215"/>
        <dbReference type="EC" id="6.1.1.6"/>
    </reaction>
</comment>
<feature type="domain" description="Aminoacyl-tRNA synthetase class II (D/K/N)" evidence="10">
    <location>
        <begin position="152"/>
        <end position="206"/>
    </location>
</feature>
<evidence type="ECO:0000256" key="7">
    <source>
        <dbReference type="ARBA" id="ARBA00022917"/>
    </source>
</evidence>
<name>A0A382C349_9ZZZZ</name>
<dbReference type="EMBL" id="UINC01032578">
    <property type="protein sequence ID" value="SVB20470.1"/>
    <property type="molecule type" value="Genomic_DNA"/>
</dbReference>
<sequence length="207" mass="23727">MEESTDLIKLRRDKLAQLCSRGINPYVNKFKVKDAIGSLADEFSANSKEELEKIDRQCLVGGRMMARRGHGKTTFCHIKDRTGQIQVYIRKDEIGDENYEIFSLFDIGDFIGVEGTLSKTKTGELTIFAKKITLLSKSLLPLPEKWHGLKDVELRYRQRYVDLMVNPGVKDIFVYRSKVIQALREFLNQRDYLEVETPMMQSIAGGA</sequence>
<dbReference type="GO" id="GO:0046872">
    <property type="term" value="F:metal ion binding"/>
    <property type="evidence" value="ECO:0007669"/>
    <property type="project" value="UniProtKB-KW"/>
</dbReference>
<dbReference type="GO" id="GO:0005829">
    <property type="term" value="C:cytosol"/>
    <property type="evidence" value="ECO:0007669"/>
    <property type="project" value="TreeGrafter"/>
</dbReference>
<evidence type="ECO:0000313" key="12">
    <source>
        <dbReference type="EMBL" id="SVB20470.1"/>
    </source>
</evidence>
<keyword evidence="7" id="KW-0648">Protein biosynthesis</keyword>
<dbReference type="InterPro" id="IPR045864">
    <property type="entry name" value="aa-tRNA-synth_II/BPL/LPL"/>
</dbReference>
<dbReference type="InterPro" id="IPR044136">
    <property type="entry name" value="Lys-tRNA-ligase_II_N"/>
</dbReference>
<evidence type="ECO:0000256" key="3">
    <source>
        <dbReference type="ARBA" id="ARBA00022598"/>
    </source>
</evidence>
<reference evidence="12" key="1">
    <citation type="submission" date="2018-05" db="EMBL/GenBank/DDBJ databases">
        <authorList>
            <person name="Lanie J.A."/>
            <person name="Ng W.-L."/>
            <person name="Kazmierczak K.M."/>
            <person name="Andrzejewski T.M."/>
            <person name="Davidsen T.M."/>
            <person name="Wayne K.J."/>
            <person name="Tettelin H."/>
            <person name="Glass J.I."/>
            <person name="Rusch D."/>
            <person name="Podicherti R."/>
            <person name="Tsui H.-C.T."/>
            <person name="Winkler M.E."/>
        </authorList>
    </citation>
    <scope>NUCLEOTIDE SEQUENCE</scope>
</reference>
<dbReference type="PANTHER" id="PTHR42918:SF15">
    <property type="entry name" value="LYSINE--TRNA LIGASE, CHLOROPLASTIC_MITOCHONDRIAL"/>
    <property type="match status" value="1"/>
</dbReference>
<proteinExistence type="inferred from homology"/>
<evidence type="ECO:0000256" key="9">
    <source>
        <dbReference type="ARBA" id="ARBA00048573"/>
    </source>
</evidence>
<dbReference type="SUPFAM" id="SSF55681">
    <property type="entry name" value="Class II aaRS and biotin synthetases"/>
    <property type="match status" value="1"/>
</dbReference>
<dbReference type="Pfam" id="PF01336">
    <property type="entry name" value="tRNA_anti-codon"/>
    <property type="match status" value="1"/>
</dbReference>
<dbReference type="Gene3D" id="3.30.930.10">
    <property type="entry name" value="Bira Bifunctional Protein, Domain 2"/>
    <property type="match status" value="1"/>
</dbReference>
<dbReference type="SUPFAM" id="SSF50249">
    <property type="entry name" value="Nucleic acid-binding proteins"/>
    <property type="match status" value="1"/>
</dbReference>
<gene>
    <name evidence="12" type="ORF">METZ01_LOCUS173324</name>
</gene>
<dbReference type="GO" id="GO:0000049">
    <property type="term" value="F:tRNA binding"/>
    <property type="evidence" value="ECO:0007669"/>
    <property type="project" value="TreeGrafter"/>
</dbReference>
<evidence type="ECO:0000256" key="6">
    <source>
        <dbReference type="ARBA" id="ARBA00022840"/>
    </source>
</evidence>
<comment type="similarity">
    <text evidence="1">Belongs to the class-II aminoacyl-tRNA synthetase family.</text>
</comment>
<evidence type="ECO:0000256" key="1">
    <source>
        <dbReference type="ARBA" id="ARBA00008226"/>
    </source>
</evidence>
<feature type="non-terminal residue" evidence="12">
    <location>
        <position position="207"/>
    </location>
</feature>
<keyword evidence="3" id="KW-0436">Ligase</keyword>
<dbReference type="InterPro" id="IPR004364">
    <property type="entry name" value="Aa-tRNA-synt_II"/>
</dbReference>
<dbReference type="GO" id="GO:0006430">
    <property type="term" value="P:lysyl-tRNA aminoacylation"/>
    <property type="evidence" value="ECO:0007669"/>
    <property type="project" value="TreeGrafter"/>
</dbReference>
<accession>A0A382C349</accession>
<evidence type="ECO:0000256" key="4">
    <source>
        <dbReference type="ARBA" id="ARBA00022723"/>
    </source>
</evidence>
<keyword evidence="5" id="KW-0547">Nucleotide-binding</keyword>
<evidence type="ECO:0000256" key="5">
    <source>
        <dbReference type="ARBA" id="ARBA00022741"/>
    </source>
</evidence>
<organism evidence="12">
    <name type="scientific">marine metagenome</name>
    <dbReference type="NCBI Taxonomy" id="408172"/>
    <lineage>
        <taxon>unclassified sequences</taxon>
        <taxon>metagenomes</taxon>
        <taxon>ecological metagenomes</taxon>
    </lineage>
</organism>
<dbReference type="PANTHER" id="PTHR42918">
    <property type="entry name" value="LYSYL-TRNA SYNTHETASE"/>
    <property type="match status" value="1"/>
</dbReference>
<keyword evidence="6" id="KW-0067">ATP-binding</keyword>
<evidence type="ECO:0000256" key="8">
    <source>
        <dbReference type="ARBA" id="ARBA00023146"/>
    </source>
</evidence>
<keyword evidence="8" id="KW-0030">Aminoacyl-tRNA synthetase</keyword>
<protein>
    <recommendedName>
        <fullName evidence="2">lysine--tRNA ligase</fullName>
        <ecNumber evidence="2">6.1.1.6</ecNumber>
    </recommendedName>
</protein>
<evidence type="ECO:0000259" key="10">
    <source>
        <dbReference type="Pfam" id="PF00152"/>
    </source>
</evidence>
<dbReference type="InterPro" id="IPR012340">
    <property type="entry name" value="NA-bd_OB-fold"/>
</dbReference>
<dbReference type="FunFam" id="2.40.50.140:FF:000024">
    <property type="entry name" value="Lysine--tRNA ligase"/>
    <property type="match status" value="1"/>
</dbReference>
<dbReference type="GO" id="GO:0005524">
    <property type="term" value="F:ATP binding"/>
    <property type="evidence" value="ECO:0007669"/>
    <property type="project" value="UniProtKB-KW"/>
</dbReference>
<dbReference type="AlphaFoldDB" id="A0A382C349"/>